<dbReference type="HOGENOM" id="CLU_112331_5_1_10"/>
<evidence type="ECO:0000256" key="2">
    <source>
        <dbReference type="SAM" id="MobiDB-lite"/>
    </source>
</evidence>
<evidence type="ECO:0000313" key="4">
    <source>
        <dbReference type="EMBL" id="KKB48085.1"/>
    </source>
</evidence>
<dbReference type="Pfam" id="PF18291">
    <property type="entry name" value="HU-HIG"/>
    <property type="match status" value="1"/>
</dbReference>
<dbReference type="GeneID" id="69980945"/>
<dbReference type="InterPro" id="IPR010992">
    <property type="entry name" value="IHF-like_DNA-bd_dom_sf"/>
</dbReference>
<dbReference type="STRING" id="927665.HMPREF1535_04311"/>
<evidence type="ECO:0000256" key="1">
    <source>
        <dbReference type="ARBA" id="ARBA00023125"/>
    </source>
</evidence>
<gene>
    <name evidence="4" type="ORF">HMPREF1535_04311</name>
</gene>
<protein>
    <recommendedName>
        <fullName evidence="3">HU domain-containing protein</fullName>
    </recommendedName>
</protein>
<comment type="caution">
    <text evidence="4">The sequence shown here is derived from an EMBL/GenBank/DDBJ whole genome shotgun (WGS) entry which is preliminary data.</text>
</comment>
<dbReference type="SUPFAM" id="SSF47729">
    <property type="entry name" value="IHF-like DNA-binding proteins"/>
    <property type="match status" value="1"/>
</dbReference>
<keyword evidence="1" id="KW-0238">DNA-binding</keyword>
<dbReference type="NCBIfam" id="TIGR01201">
    <property type="entry name" value="HU_rel"/>
    <property type="match status" value="1"/>
</dbReference>
<reference evidence="4 5" key="1">
    <citation type="submission" date="2013-04" db="EMBL/GenBank/DDBJ databases">
        <title>The Genome Sequence of Parabacteroides goldsteinii DSM 19448.</title>
        <authorList>
            <consortium name="The Broad Institute Genomics Platform"/>
            <person name="Earl A."/>
            <person name="Ward D."/>
            <person name="Feldgarden M."/>
            <person name="Gevers D."/>
            <person name="Martens E."/>
            <person name="Sakamoto M."/>
            <person name="Benno Y."/>
            <person name="Song Y."/>
            <person name="Liu C."/>
            <person name="Lee J."/>
            <person name="Bolanos M."/>
            <person name="Vaisanen M.L."/>
            <person name="Finegold S.M."/>
            <person name="Walker B."/>
            <person name="Young S."/>
            <person name="Zeng Q."/>
            <person name="Gargeya S."/>
            <person name="Fitzgerald M."/>
            <person name="Haas B."/>
            <person name="Abouelleil A."/>
            <person name="Allen A.W."/>
            <person name="Alvarado L."/>
            <person name="Arachchi H.M."/>
            <person name="Berlin A.M."/>
            <person name="Chapman S.B."/>
            <person name="Gainer-Dewar J."/>
            <person name="Goldberg J."/>
            <person name="Griggs A."/>
            <person name="Gujja S."/>
            <person name="Hansen M."/>
            <person name="Howarth C."/>
            <person name="Imamovic A."/>
            <person name="Ireland A."/>
            <person name="Larimer J."/>
            <person name="McCowan C."/>
            <person name="Murphy C."/>
            <person name="Pearson M."/>
            <person name="Poon T.W."/>
            <person name="Priest M."/>
            <person name="Roberts A."/>
            <person name="Saif S."/>
            <person name="Shea T."/>
            <person name="Sisk P."/>
            <person name="Sykes S."/>
            <person name="Wortman J."/>
            <person name="Nusbaum C."/>
            <person name="Birren B."/>
        </authorList>
    </citation>
    <scope>NUCLEOTIDE SEQUENCE [LARGE SCALE GENOMIC DNA]</scope>
    <source>
        <strain evidence="4 5">DSM 19448</strain>
    </source>
</reference>
<feature type="domain" description="HU" evidence="3">
    <location>
        <begin position="1"/>
        <end position="123"/>
    </location>
</feature>
<dbReference type="InterPro" id="IPR041607">
    <property type="entry name" value="HU-HIG"/>
</dbReference>
<dbReference type="EMBL" id="AQHV01000023">
    <property type="protein sequence ID" value="KKB48085.1"/>
    <property type="molecule type" value="Genomic_DNA"/>
</dbReference>
<evidence type="ECO:0000313" key="5">
    <source>
        <dbReference type="Proteomes" id="UP000033047"/>
    </source>
</evidence>
<organism evidence="4 5">
    <name type="scientific">Parabacteroides goldsteinii DSM 19448 = WAL 12034</name>
    <dbReference type="NCBI Taxonomy" id="927665"/>
    <lineage>
        <taxon>Bacteria</taxon>
        <taxon>Pseudomonadati</taxon>
        <taxon>Bacteroidota</taxon>
        <taxon>Bacteroidia</taxon>
        <taxon>Bacteroidales</taxon>
        <taxon>Tannerellaceae</taxon>
        <taxon>Parabacteroides</taxon>
    </lineage>
</organism>
<name>A0A0F5IS09_9BACT</name>
<dbReference type="PATRIC" id="fig|927665.4.peg.4427"/>
<proteinExistence type="predicted"/>
<sequence length="151" mass="16636">MAILIRAIQRANPRDKNAPKKWYAVQNSTGLVPETKVAELIADETTLNPSEALMSIRQLRKVIQRLMADGHSVKLGDWGTFSPSLNSRGKDKKEDLKATDINCVNINFQPGEELKAAMQKVDFVWIDKLVEGKTNTGGGSGESGSDRPEIE</sequence>
<dbReference type="Gene3D" id="4.10.520.10">
    <property type="entry name" value="IHF-like DNA-binding proteins"/>
    <property type="match status" value="1"/>
</dbReference>
<dbReference type="InterPro" id="IPR005902">
    <property type="entry name" value="HU_DNA-bd_put"/>
</dbReference>
<accession>A0A0F5IS09</accession>
<dbReference type="Proteomes" id="UP000033047">
    <property type="component" value="Unassembled WGS sequence"/>
</dbReference>
<dbReference type="GO" id="GO:0003677">
    <property type="term" value="F:DNA binding"/>
    <property type="evidence" value="ECO:0007669"/>
    <property type="project" value="UniProtKB-KW"/>
</dbReference>
<dbReference type="RefSeq" id="WP_007658139.1">
    <property type="nucleotide sequence ID" value="NZ_KQ033913.1"/>
</dbReference>
<feature type="region of interest" description="Disordered" evidence="2">
    <location>
        <begin position="132"/>
        <end position="151"/>
    </location>
</feature>
<evidence type="ECO:0000259" key="3">
    <source>
        <dbReference type="Pfam" id="PF18291"/>
    </source>
</evidence>
<dbReference type="AlphaFoldDB" id="A0A0F5IS09"/>